<dbReference type="EMBL" id="JASSQD010000003">
    <property type="protein sequence ID" value="MDK9558994.1"/>
    <property type="molecule type" value="Genomic_DNA"/>
</dbReference>
<evidence type="ECO:0000256" key="1">
    <source>
        <dbReference type="SAM" id="Phobius"/>
    </source>
</evidence>
<feature type="transmembrane region" description="Helical" evidence="1">
    <location>
        <begin position="7"/>
        <end position="23"/>
    </location>
</feature>
<feature type="transmembrane region" description="Helical" evidence="1">
    <location>
        <begin position="137"/>
        <end position="154"/>
    </location>
</feature>
<name>A0ABT7HG76_9GAMM</name>
<keyword evidence="3" id="KW-1185">Reference proteome</keyword>
<gene>
    <name evidence="2" type="ORF">QQF73_15270</name>
</gene>
<feature type="transmembrane region" description="Helical" evidence="1">
    <location>
        <begin position="86"/>
        <end position="107"/>
    </location>
</feature>
<organism evidence="2 3">
    <name type="scientific">Marinobacter albus</name>
    <dbReference type="NCBI Taxonomy" id="3030833"/>
    <lineage>
        <taxon>Bacteria</taxon>
        <taxon>Pseudomonadati</taxon>
        <taxon>Pseudomonadota</taxon>
        <taxon>Gammaproteobacteria</taxon>
        <taxon>Pseudomonadales</taxon>
        <taxon>Marinobacteraceae</taxon>
        <taxon>Marinobacter</taxon>
    </lineage>
</organism>
<keyword evidence="1" id="KW-0812">Transmembrane</keyword>
<feature type="transmembrane region" description="Helical" evidence="1">
    <location>
        <begin position="43"/>
        <end position="65"/>
    </location>
</feature>
<dbReference type="Proteomes" id="UP001223547">
    <property type="component" value="Unassembled WGS sequence"/>
</dbReference>
<keyword evidence="1" id="KW-0472">Membrane</keyword>
<keyword evidence="1" id="KW-1133">Transmembrane helix</keyword>
<sequence>MKPTHYFAILIRLFAIALVIYTVRQSSVLVEVLTSGGIQDYGVPAGFAWVSVLCPLVVALLLWFFPMTVSASIIRPELDQPIEPMSAPSILTVLVLAIGLYVLYFAISDTVYWLTLWQMSGDKYSESTLYLGGESKAAMVTTVVELLLAVLLVARARTVSGLMLNLTR</sequence>
<proteinExistence type="predicted"/>
<protein>
    <submittedName>
        <fullName evidence="2">Uncharacterized protein</fullName>
    </submittedName>
</protein>
<evidence type="ECO:0000313" key="2">
    <source>
        <dbReference type="EMBL" id="MDK9558994.1"/>
    </source>
</evidence>
<dbReference type="RefSeq" id="WP_219868215.1">
    <property type="nucleotide sequence ID" value="NZ_JASSQD010000003.1"/>
</dbReference>
<reference evidence="2 3" key="1">
    <citation type="submission" date="2023-05" db="EMBL/GenBank/DDBJ databases">
        <title>Marinobacter albus sp. nov., a marine bacterium isolated from sand in a coastal intertidal zone of huludao.</title>
        <authorList>
            <person name="Deng T."/>
        </authorList>
    </citation>
    <scope>NUCLEOTIDE SEQUENCE [LARGE SCALE GENOMIC DNA]</scope>
    <source>
        <strain evidence="2 3">M216</strain>
    </source>
</reference>
<comment type="caution">
    <text evidence="2">The sequence shown here is derived from an EMBL/GenBank/DDBJ whole genome shotgun (WGS) entry which is preliminary data.</text>
</comment>
<accession>A0ABT7HG76</accession>
<evidence type="ECO:0000313" key="3">
    <source>
        <dbReference type="Proteomes" id="UP001223547"/>
    </source>
</evidence>